<protein>
    <recommendedName>
        <fullName evidence="2">DUF5683 domain-containing protein</fullName>
    </recommendedName>
</protein>
<evidence type="ECO:0000313" key="1">
    <source>
        <dbReference type="EMBL" id="SUZ73326.1"/>
    </source>
</evidence>
<proteinExistence type="predicted"/>
<organism evidence="1">
    <name type="scientific">marine metagenome</name>
    <dbReference type="NCBI Taxonomy" id="408172"/>
    <lineage>
        <taxon>unclassified sequences</taxon>
        <taxon>metagenomes</taxon>
        <taxon>ecological metagenomes</taxon>
    </lineage>
</organism>
<accession>A0A381Q1V2</accession>
<evidence type="ECO:0008006" key="2">
    <source>
        <dbReference type="Google" id="ProtNLM"/>
    </source>
</evidence>
<dbReference type="EMBL" id="UINC01001175">
    <property type="protein sequence ID" value="SUZ73326.1"/>
    <property type="molecule type" value="Genomic_DNA"/>
</dbReference>
<reference evidence="1" key="1">
    <citation type="submission" date="2018-05" db="EMBL/GenBank/DDBJ databases">
        <authorList>
            <person name="Lanie J.A."/>
            <person name="Ng W.-L."/>
            <person name="Kazmierczak K.M."/>
            <person name="Andrzejewski T.M."/>
            <person name="Davidsen T.M."/>
            <person name="Wayne K.J."/>
            <person name="Tettelin H."/>
            <person name="Glass J.I."/>
            <person name="Rusch D."/>
            <person name="Podicherti R."/>
            <person name="Tsui H.-C.T."/>
            <person name="Winkler M.E."/>
        </authorList>
    </citation>
    <scope>NUCLEOTIDE SEQUENCE</scope>
</reference>
<dbReference type="AlphaFoldDB" id="A0A381Q1V2"/>
<name>A0A381Q1V2_9ZZZZ</name>
<gene>
    <name evidence="1" type="ORF">METZ01_LOCUS26180</name>
</gene>
<sequence>MLSICSVAAGQDTLEGEQQEQDTLSVVIHQEPVIQYPGKPLLMSLVLPGSGQYYNREPMWKTASFAGVELASIATWAVCNSRAANLKDEFQSFANDNWTLANWVTNRFFIPGRENEGRLWSHFPALLNLAGTHDLILVLSGSLQEQYGEFVSSDSLELHPEWAESSEVTIARDRHFYENIGKYDQFLGGWADASSEWYWEEKDVGDTTEIVIKTPKKDHYLDQRKESNDWLSFAKFSISAIMFNHVISGMDAVWSNQRKSSRKQQSNKTIDTDVSLLYNPYNTAGIGGLAITVMF</sequence>